<keyword evidence="1" id="KW-0812">Transmembrane</keyword>
<accession>A0ABY5FYV3</accession>
<evidence type="ECO:0008006" key="4">
    <source>
        <dbReference type="Google" id="ProtNLM"/>
    </source>
</evidence>
<keyword evidence="3" id="KW-1185">Reference proteome</keyword>
<evidence type="ECO:0000313" key="2">
    <source>
        <dbReference type="EMBL" id="UTT63511.1"/>
    </source>
</evidence>
<organism evidence="2 3">
    <name type="scientific">Microcella humidisoli</name>
    <dbReference type="NCBI Taxonomy" id="2963406"/>
    <lineage>
        <taxon>Bacteria</taxon>
        <taxon>Bacillati</taxon>
        <taxon>Actinomycetota</taxon>
        <taxon>Actinomycetes</taxon>
        <taxon>Micrococcales</taxon>
        <taxon>Microbacteriaceae</taxon>
        <taxon>Microcella</taxon>
    </lineage>
</organism>
<name>A0ABY5FYV3_9MICO</name>
<dbReference type="RefSeq" id="WP_255160641.1">
    <property type="nucleotide sequence ID" value="NZ_CP101497.1"/>
</dbReference>
<sequence>MYAALWRILPGPTWVRILMLIVLAALVLAALVEWVFPWAADTLLPQESTVGE</sequence>
<gene>
    <name evidence="2" type="ORF">NNL39_05260</name>
</gene>
<protein>
    <recommendedName>
        <fullName evidence="4">DUF4175 domain-containing protein</fullName>
    </recommendedName>
</protein>
<keyword evidence="1" id="KW-0472">Membrane</keyword>
<keyword evidence="1" id="KW-1133">Transmembrane helix</keyword>
<dbReference type="EMBL" id="CP101497">
    <property type="protein sequence ID" value="UTT63511.1"/>
    <property type="molecule type" value="Genomic_DNA"/>
</dbReference>
<evidence type="ECO:0000256" key="1">
    <source>
        <dbReference type="SAM" id="Phobius"/>
    </source>
</evidence>
<reference evidence="2" key="1">
    <citation type="submission" date="2022-07" db="EMBL/GenBank/DDBJ databases">
        <title>Taxonomic analysis of Microcella humidisoli nov. sp., isolated from riverside soil.</title>
        <authorList>
            <person name="Molina K.M."/>
            <person name="Kim S.B."/>
        </authorList>
    </citation>
    <scope>NUCLEOTIDE SEQUENCE</scope>
    <source>
        <strain evidence="2">MMS21-STM10</strain>
    </source>
</reference>
<evidence type="ECO:0000313" key="3">
    <source>
        <dbReference type="Proteomes" id="UP001060039"/>
    </source>
</evidence>
<proteinExistence type="predicted"/>
<feature type="transmembrane region" description="Helical" evidence="1">
    <location>
        <begin position="14"/>
        <end position="36"/>
    </location>
</feature>
<dbReference type="Proteomes" id="UP001060039">
    <property type="component" value="Chromosome"/>
</dbReference>